<evidence type="ECO:0000259" key="6">
    <source>
        <dbReference type="Pfam" id="PF12656"/>
    </source>
</evidence>
<evidence type="ECO:0000256" key="4">
    <source>
        <dbReference type="RuleBase" id="RU369096"/>
    </source>
</evidence>
<comment type="similarity">
    <text evidence="2 4">Belongs to the SPP2 family.</text>
</comment>
<gene>
    <name evidence="7" type="ORF">GNLVRS02_ARAD1A06270g</name>
</gene>
<dbReference type="InterPro" id="IPR026822">
    <property type="entry name" value="Spp2/MOS2_G-patch"/>
</dbReference>
<keyword evidence="4" id="KW-0747">Spliceosome</keyword>
<dbReference type="PANTHER" id="PTHR15818:SF2">
    <property type="entry name" value="G-PATCH DOMAIN AND KOW MOTIFS-CONTAINING PROTEIN"/>
    <property type="match status" value="1"/>
</dbReference>
<keyword evidence="4" id="KW-0507">mRNA processing</keyword>
<evidence type="ECO:0000313" key="7">
    <source>
        <dbReference type="EMBL" id="CDP33296.1"/>
    </source>
</evidence>
<sequence>MSMKGFSLKKKDVKKETKAPGSVFGEDESSAGPSKVAVQGFNQSGAISDQIKDSDPKDELVITPQSNKDWREEVRKRVYTPYPQKVEVHEQKLSYGLTVKTKTEPKNEQETSNDNDNDDNDNRNGNNERGGDVDEDNEEELPQLTEAQAFQVDMEARPDAPDLDTYDRIPVEEFGNALLRGMGYTPESDEEDQPVQAKRPTLLGLGAKPVNAPATDELGSWGKGASKRNTAIADKAYIPLVKRNKATGEILHEDDQRKRPRREDDDRERDRSASESRDRYSDRERRERHGDERRSNRRDDHRYDRRDRRNDRRDYRKYDQRNDRSDDRRDDRRDDRKSYSRDRDRHYRDDKRDRRDRRERY</sequence>
<dbReference type="EMBL" id="HG937691">
    <property type="protein sequence ID" value="CDP33296.1"/>
    <property type="molecule type" value="Genomic_DNA"/>
</dbReference>
<feature type="compositionally biased region" description="Basic and acidic residues" evidence="5">
    <location>
        <begin position="50"/>
        <end position="60"/>
    </location>
</feature>
<reference evidence="7" key="1">
    <citation type="submission" date="2014-02" db="EMBL/GenBank/DDBJ databases">
        <authorList>
            <person name="Genoscope - CEA"/>
        </authorList>
    </citation>
    <scope>NUCLEOTIDE SEQUENCE</scope>
    <source>
        <strain evidence="7">LS3</strain>
    </source>
</reference>
<comment type="subcellular location">
    <subcellularLocation>
        <location evidence="1 4">Nucleus</location>
    </subcellularLocation>
</comment>
<feature type="compositionally biased region" description="Basic and acidic residues" evidence="5">
    <location>
        <begin position="9"/>
        <end position="18"/>
    </location>
</feature>
<dbReference type="InterPro" id="IPR045166">
    <property type="entry name" value="Spp2-like"/>
</dbReference>
<proteinExistence type="inferred from homology"/>
<dbReference type="PhylomeDB" id="A0A060T287"/>
<protein>
    <recommendedName>
        <fullName evidence="4">Pre-mRNA-splicing factor</fullName>
    </recommendedName>
</protein>
<comment type="function">
    <text evidence="4">Involved in spliceosome maturation and the first step of pre-mRNA splicing.</text>
</comment>
<feature type="region of interest" description="Disordered" evidence="5">
    <location>
        <begin position="1"/>
        <end position="169"/>
    </location>
</feature>
<dbReference type="AlphaFoldDB" id="A0A060T287"/>
<evidence type="ECO:0000256" key="5">
    <source>
        <dbReference type="SAM" id="MobiDB-lite"/>
    </source>
</evidence>
<evidence type="ECO:0000256" key="1">
    <source>
        <dbReference type="ARBA" id="ARBA00004123"/>
    </source>
</evidence>
<name>A0A060T287_BLAAD</name>
<keyword evidence="4" id="KW-0508">mRNA splicing</keyword>
<feature type="region of interest" description="Disordered" evidence="5">
    <location>
        <begin position="202"/>
        <end position="361"/>
    </location>
</feature>
<feature type="compositionally biased region" description="Basic and acidic residues" evidence="5">
    <location>
        <begin position="250"/>
        <end position="361"/>
    </location>
</feature>
<keyword evidence="3 4" id="KW-0539">Nucleus</keyword>
<reference evidence="7" key="2">
    <citation type="submission" date="2014-06" db="EMBL/GenBank/DDBJ databases">
        <title>The complete genome of Blastobotrys (Arxula) adeninivorans LS3 - a yeast of biotechnological interest.</title>
        <authorList>
            <person name="Kunze G."/>
            <person name="Gaillardin C."/>
            <person name="Czernicka M."/>
            <person name="Durrens P."/>
            <person name="Martin T."/>
            <person name="Boer E."/>
            <person name="Gabaldon T."/>
            <person name="Cruz J."/>
            <person name="Talla E."/>
            <person name="Marck C."/>
            <person name="Goffeau A."/>
            <person name="Barbe V."/>
            <person name="Baret P."/>
            <person name="Baronian K."/>
            <person name="Beier S."/>
            <person name="Bleykasten C."/>
            <person name="Bode R."/>
            <person name="Casaregola S."/>
            <person name="Despons L."/>
            <person name="Fairhead C."/>
            <person name="Giersberg M."/>
            <person name="Gierski P."/>
            <person name="Hahnel U."/>
            <person name="Hartmann A."/>
            <person name="Jankowska D."/>
            <person name="Jubin C."/>
            <person name="Jung P."/>
            <person name="Lafontaine I."/>
            <person name="Leh-Louis V."/>
            <person name="Lemaire M."/>
            <person name="Marcet-Houben M."/>
            <person name="Mascher M."/>
            <person name="Morel G."/>
            <person name="Richard G.-F."/>
            <person name="Riechen J."/>
            <person name="Sacerdot C."/>
            <person name="Sarkar A."/>
            <person name="Savel G."/>
            <person name="Schacherer J."/>
            <person name="Sherman D."/>
            <person name="Straub M.-L."/>
            <person name="Stein N."/>
            <person name="Thierry A."/>
            <person name="Trautwein-Schult A."/>
            <person name="Westhof E."/>
            <person name="Worch S."/>
            <person name="Dujon B."/>
            <person name="Souciet J.-L."/>
            <person name="Wincker P."/>
            <person name="Scholz U."/>
            <person name="Neuveglise N."/>
        </authorList>
    </citation>
    <scope>NUCLEOTIDE SEQUENCE</scope>
    <source>
        <strain evidence="7">LS3</strain>
    </source>
</reference>
<organism evidence="7">
    <name type="scientific">Blastobotrys adeninivorans</name>
    <name type="common">Yeast</name>
    <name type="synonym">Arxula adeninivorans</name>
    <dbReference type="NCBI Taxonomy" id="409370"/>
    <lineage>
        <taxon>Eukaryota</taxon>
        <taxon>Fungi</taxon>
        <taxon>Dikarya</taxon>
        <taxon>Ascomycota</taxon>
        <taxon>Saccharomycotina</taxon>
        <taxon>Dipodascomycetes</taxon>
        <taxon>Dipodascales</taxon>
        <taxon>Trichomonascaceae</taxon>
        <taxon>Blastobotrys</taxon>
    </lineage>
</organism>
<feature type="domain" description="Spp2/MOS2 G-patch" evidence="6">
    <location>
        <begin position="158"/>
        <end position="210"/>
    </location>
</feature>
<dbReference type="GO" id="GO:0005681">
    <property type="term" value="C:spliceosomal complex"/>
    <property type="evidence" value="ECO:0007669"/>
    <property type="project" value="UniProtKB-UniRule"/>
</dbReference>
<dbReference type="GO" id="GO:0000398">
    <property type="term" value="P:mRNA splicing, via spliceosome"/>
    <property type="evidence" value="ECO:0007669"/>
    <property type="project" value="UniProtKB-UniRule"/>
</dbReference>
<accession>A0A060T287</accession>
<dbReference type="Pfam" id="PF12656">
    <property type="entry name" value="G-patch_2"/>
    <property type="match status" value="1"/>
</dbReference>
<evidence type="ECO:0000256" key="3">
    <source>
        <dbReference type="ARBA" id="ARBA00023242"/>
    </source>
</evidence>
<evidence type="ECO:0000256" key="2">
    <source>
        <dbReference type="ARBA" id="ARBA00008576"/>
    </source>
</evidence>
<feature type="compositionally biased region" description="Basic and acidic residues" evidence="5">
    <location>
        <begin position="154"/>
        <end position="169"/>
    </location>
</feature>
<dbReference type="PANTHER" id="PTHR15818">
    <property type="entry name" value="G PATCH AND KOW-CONTAINING"/>
    <property type="match status" value="1"/>
</dbReference>